<feature type="domain" description="Aminoacyl-tRNA synthetase class II (D/K/N)" evidence="13">
    <location>
        <begin position="705"/>
        <end position="750"/>
    </location>
</feature>
<feature type="domain" description="SMB" evidence="14">
    <location>
        <begin position="31"/>
        <end position="64"/>
    </location>
</feature>
<evidence type="ECO:0000256" key="2">
    <source>
        <dbReference type="ARBA" id="ARBA00022525"/>
    </source>
</evidence>
<dbReference type="GO" id="GO:0004812">
    <property type="term" value="F:aminoacyl-tRNA ligase activity"/>
    <property type="evidence" value="ECO:0007669"/>
    <property type="project" value="InterPro"/>
</dbReference>
<keyword evidence="3" id="KW-0436">Ligase</keyword>
<evidence type="ECO:0000256" key="3">
    <source>
        <dbReference type="ARBA" id="ARBA00022598"/>
    </source>
</evidence>
<feature type="chain" id="PRO_5032651115" evidence="12">
    <location>
        <begin position="28"/>
        <end position="757"/>
    </location>
</feature>
<dbReference type="GO" id="GO:0045493">
    <property type="term" value="P:xylan catabolic process"/>
    <property type="evidence" value="ECO:0007669"/>
    <property type="project" value="UniProtKB-KW"/>
</dbReference>
<dbReference type="OrthoDB" id="443914at2759"/>
<dbReference type="Pfam" id="PF00152">
    <property type="entry name" value="tRNA-synt_2"/>
    <property type="match status" value="1"/>
</dbReference>
<keyword evidence="6" id="KW-0547">Nucleotide-binding</keyword>
<dbReference type="InterPro" id="IPR043595">
    <property type="entry name" value="FaeB/C/D"/>
</dbReference>
<dbReference type="InterPro" id="IPR029058">
    <property type="entry name" value="AB_hydrolase_fold"/>
</dbReference>
<evidence type="ECO:0000259" key="14">
    <source>
        <dbReference type="Pfam" id="PF01033"/>
    </source>
</evidence>
<dbReference type="PANTHER" id="PTHR38050:SF2">
    <property type="entry name" value="FERULOYL ESTERASE C-RELATED"/>
    <property type="match status" value="1"/>
</dbReference>
<dbReference type="Gene3D" id="3.30.930.10">
    <property type="entry name" value="Bira Bifunctional Protein, Domain 2"/>
    <property type="match status" value="1"/>
</dbReference>
<dbReference type="AlphaFoldDB" id="A0A812QP46"/>
<dbReference type="PANTHER" id="PTHR38050">
    <property type="match status" value="1"/>
</dbReference>
<comment type="subcellular location">
    <subcellularLocation>
        <location evidence="1">Secreted</location>
    </subcellularLocation>
</comment>
<dbReference type="Pfam" id="PF01033">
    <property type="entry name" value="Somatomedin_B"/>
    <property type="match status" value="1"/>
</dbReference>
<dbReference type="SUPFAM" id="SSF53474">
    <property type="entry name" value="alpha/beta-Hydrolases"/>
    <property type="match status" value="1"/>
</dbReference>
<keyword evidence="5 12" id="KW-0732">Signal</keyword>
<dbReference type="GO" id="GO:0005524">
    <property type="term" value="F:ATP binding"/>
    <property type="evidence" value="ECO:0007669"/>
    <property type="project" value="InterPro"/>
</dbReference>
<dbReference type="GO" id="GO:0005576">
    <property type="term" value="C:extracellular region"/>
    <property type="evidence" value="ECO:0007669"/>
    <property type="project" value="UniProtKB-SubCell"/>
</dbReference>
<keyword evidence="10" id="KW-0119">Carbohydrate metabolism</keyword>
<name>A0A812QP46_9DINO</name>
<comment type="caution">
    <text evidence="15">The sequence shown here is derived from an EMBL/GenBank/DDBJ whole genome shotgun (WGS) entry which is preliminary data.</text>
</comment>
<keyword evidence="4" id="KW-0858">Xylan degradation</keyword>
<protein>
    <submittedName>
        <fullName evidence="15">AsnS protein</fullName>
    </submittedName>
</protein>
<evidence type="ECO:0000256" key="10">
    <source>
        <dbReference type="ARBA" id="ARBA00023277"/>
    </source>
</evidence>
<evidence type="ECO:0000256" key="1">
    <source>
        <dbReference type="ARBA" id="ARBA00004613"/>
    </source>
</evidence>
<accession>A0A812QP46</accession>
<keyword evidence="7" id="KW-0378">Hydrolase</keyword>
<dbReference type="InterPro" id="IPR045864">
    <property type="entry name" value="aa-tRNA-synth_II/BPL/LPL"/>
</dbReference>
<dbReference type="Proteomes" id="UP000604046">
    <property type="component" value="Unassembled WGS sequence"/>
</dbReference>
<dbReference type="Gene3D" id="3.40.50.1820">
    <property type="entry name" value="alpha/beta hydrolase"/>
    <property type="match status" value="1"/>
</dbReference>
<keyword evidence="11" id="KW-0624">Polysaccharide degradation</keyword>
<dbReference type="InterPro" id="IPR001212">
    <property type="entry name" value="Somatomedin_B_dom"/>
</dbReference>
<proteinExistence type="predicted"/>
<keyword evidence="2" id="KW-0964">Secreted</keyword>
<gene>
    <name evidence="15" type="primary">asnS</name>
    <name evidence="15" type="ORF">SNAT2548_LOCUS21611</name>
</gene>
<dbReference type="InterPro" id="IPR004364">
    <property type="entry name" value="Aa-tRNA-synt_II"/>
</dbReference>
<evidence type="ECO:0000256" key="4">
    <source>
        <dbReference type="ARBA" id="ARBA00022651"/>
    </source>
</evidence>
<evidence type="ECO:0000256" key="9">
    <source>
        <dbReference type="ARBA" id="ARBA00023157"/>
    </source>
</evidence>
<evidence type="ECO:0000256" key="7">
    <source>
        <dbReference type="ARBA" id="ARBA00022801"/>
    </source>
</evidence>
<dbReference type="InterPro" id="IPR036024">
    <property type="entry name" value="Somatomedin_B-like_dom_sf"/>
</dbReference>
<evidence type="ECO:0000256" key="11">
    <source>
        <dbReference type="ARBA" id="ARBA00023326"/>
    </source>
</evidence>
<dbReference type="Gene3D" id="4.10.410.20">
    <property type="match status" value="1"/>
</dbReference>
<keyword evidence="16" id="KW-1185">Reference proteome</keyword>
<evidence type="ECO:0000313" key="16">
    <source>
        <dbReference type="Proteomes" id="UP000604046"/>
    </source>
</evidence>
<evidence type="ECO:0000256" key="6">
    <source>
        <dbReference type="ARBA" id="ARBA00022741"/>
    </source>
</evidence>
<dbReference type="GO" id="GO:0006418">
    <property type="term" value="P:tRNA aminoacylation for protein translation"/>
    <property type="evidence" value="ECO:0007669"/>
    <property type="project" value="InterPro"/>
</dbReference>
<evidence type="ECO:0000256" key="12">
    <source>
        <dbReference type="SAM" id="SignalP"/>
    </source>
</evidence>
<evidence type="ECO:0000256" key="8">
    <source>
        <dbReference type="ARBA" id="ARBA00022840"/>
    </source>
</evidence>
<keyword evidence="9" id="KW-1015">Disulfide bond</keyword>
<evidence type="ECO:0000256" key="5">
    <source>
        <dbReference type="ARBA" id="ARBA00022729"/>
    </source>
</evidence>
<reference evidence="15" key="1">
    <citation type="submission" date="2021-02" db="EMBL/GenBank/DDBJ databases">
        <authorList>
            <person name="Dougan E. K."/>
            <person name="Rhodes N."/>
            <person name="Thang M."/>
            <person name="Chan C."/>
        </authorList>
    </citation>
    <scope>NUCLEOTIDE SEQUENCE</scope>
</reference>
<evidence type="ECO:0000259" key="13">
    <source>
        <dbReference type="Pfam" id="PF00152"/>
    </source>
</evidence>
<keyword evidence="8" id="KW-0067">ATP-binding</keyword>
<organism evidence="15 16">
    <name type="scientific">Symbiodinium natans</name>
    <dbReference type="NCBI Taxonomy" id="878477"/>
    <lineage>
        <taxon>Eukaryota</taxon>
        <taxon>Sar</taxon>
        <taxon>Alveolata</taxon>
        <taxon>Dinophyceae</taxon>
        <taxon>Suessiales</taxon>
        <taxon>Symbiodiniaceae</taxon>
        <taxon>Symbiodinium</taxon>
    </lineage>
</organism>
<feature type="signal peptide" evidence="12">
    <location>
        <begin position="1"/>
        <end position="27"/>
    </location>
</feature>
<dbReference type="GO" id="GO:0030600">
    <property type="term" value="F:feruloyl esterase activity"/>
    <property type="evidence" value="ECO:0007669"/>
    <property type="project" value="InterPro"/>
</dbReference>
<dbReference type="SUPFAM" id="SSF55681">
    <property type="entry name" value="Class II aaRS and biotin synthetases"/>
    <property type="match status" value="1"/>
</dbReference>
<evidence type="ECO:0000313" key="15">
    <source>
        <dbReference type="EMBL" id="CAE7396929.1"/>
    </source>
</evidence>
<dbReference type="EMBL" id="CAJNDS010002258">
    <property type="protein sequence ID" value="CAE7396929.1"/>
    <property type="molecule type" value="Genomic_DNA"/>
</dbReference>
<dbReference type="SUPFAM" id="SSF90188">
    <property type="entry name" value="Somatomedin B domain"/>
    <property type="match status" value="1"/>
</dbReference>
<sequence length="757" mass="82189">MKGAGVDIAPFRKLLLVVLLQVFSVDASLSNSCVGRCDVLQPGADCQCISWCVELGDCCSDYPSCHNGNLAPEPVETTVQWHRPTTTTPEVSFLHFEPETTLPQTTLPETTRTTITATTRTTITTVTTVTLTTVTSLTSTSLTTLTTTSETTLTATTVTTVSSTTVTSTTATTVTATQTLTSTSITSTSVTTLTATTSLTGTFTTTATFTPTTSLTTRTSTMTSTTGSSTTTATLTPTTSLTTWTSTRTSVTSSFTRTVTTRTFSTTSVATSSTEEAAAQTAMPEKVLPDEIVVGNLAVTQQNCEMGLEDTTVEVEVNGQTRSFLLFLPPAVFAGRLPLWLVFHGTDGNAEDFLRYTGLGEFSRMQHVALVVPQAMANSDYYGESQFNVGLHSQREDRQGVHDVDLVRAILRKVTQLSCIDLRRIHCTGYSNGARFCMRLVSELPSIIASVAPVAGLRYPTPNNASRPIPILAFHGDADPINPWGGHGMGYWGSSVPASLQKWARFNRCSHADMAPSFVWQQGFSMASYTGCEDEATVELIRLSGAGHQWPNAAWAIPNLGQVARINANRLIYEFFDKHRLPSKWSILQMKTQAGALSPGQKGFRSELVLVLAGLAALSLVLAWCMIAPRRASCSSEHRSVPAGCELNLEMGLDLMPAAGRVREQCLATPLRVEVLTVAFDLCRLTPVSKGQGREWYIAWMGLNKEDYWWYRDLRKFGSVPHAGFGVGFERLVMLCTGVQNIRDVIPFPRYPGHAEF</sequence>